<dbReference type="EMBL" id="CP003261">
    <property type="protein sequence ID" value="AGK95832.1"/>
    <property type="molecule type" value="Genomic_DNA"/>
</dbReference>
<dbReference type="Proteomes" id="UP000013523">
    <property type="component" value="Chromosome"/>
</dbReference>
<evidence type="ECO:0000313" key="2">
    <source>
        <dbReference type="Proteomes" id="UP000013523"/>
    </source>
</evidence>
<name>R4JYC9_CLOPA</name>
<gene>
    <name evidence="1" type="ORF">Clopa_0803</name>
</gene>
<keyword evidence="2" id="KW-1185">Reference proteome</keyword>
<dbReference type="PATRIC" id="fig|86416.3.peg.794"/>
<dbReference type="KEGG" id="cpas:Clopa_0803"/>
<evidence type="ECO:0000313" key="1">
    <source>
        <dbReference type="EMBL" id="AGK95832.1"/>
    </source>
</evidence>
<reference evidence="1 2" key="1">
    <citation type="submission" date="2012-01" db="EMBL/GenBank/DDBJ databases">
        <title>Complete sequence of chromosome of Clostridium pasteurianum BC1.</title>
        <authorList>
            <consortium name="US DOE Joint Genome Institute"/>
            <person name="Lucas S."/>
            <person name="Han J."/>
            <person name="Lapidus A."/>
            <person name="Cheng J.-F."/>
            <person name="Goodwin L."/>
            <person name="Pitluck S."/>
            <person name="Peters L."/>
            <person name="Mikhailova N."/>
            <person name="Teshima H."/>
            <person name="Detter J.C."/>
            <person name="Han C."/>
            <person name="Tapia R."/>
            <person name="Land M."/>
            <person name="Hauser L."/>
            <person name="Kyrpides N."/>
            <person name="Ivanova N."/>
            <person name="Pagani I."/>
            <person name="Dunn J."/>
            <person name="Taghavi S."/>
            <person name="Francis A."/>
            <person name="van der Lelie D."/>
            <person name="Woyke T."/>
        </authorList>
    </citation>
    <scope>NUCLEOTIDE SEQUENCE [LARGE SCALE GENOMIC DNA]</scope>
    <source>
        <strain evidence="1 2">BC1</strain>
    </source>
</reference>
<dbReference type="RefSeq" id="WP_015614156.1">
    <property type="nucleotide sequence ID" value="NC_021182.1"/>
</dbReference>
<dbReference type="HOGENOM" id="CLU_2786560_0_0_9"/>
<accession>R4JYC9</accession>
<sequence length="68" mass="8017">MEKIWNIYCSCSVHIAQLPDNFEVGIRKAIEITEKEMEFAKLVNGQMAMGMLQILMILEKEFEKQYLF</sequence>
<dbReference type="STRING" id="86416.Clopa_0803"/>
<dbReference type="AlphaFoldDB" id="R4JYC9"/>
<organism evidence="1 2">
    <name type="scientific">Clostridium pasteurianum BC1</name>
    <dbReference type="NCBI Taxonomy" id="86416"/>
    <lineage>
        <taxon>Bacteria</taxon>
        <taxon>Bacillati</taxon>
        <taxon>Bacillota</taxon>
        <taxon>Clostridia</taxon>
        <taxon>Eubacteriales</taxon>
        <taxon>Clostridiaceae</taxon>
        <taxon>Clostridium</taxon>
    </lineage>
</organism>
<protein>
    <submittedName>
        <fullName evidence="1">Uncharacterized protein</fullName>
    </submittedName>
</protein>
<proteinExistence type="predicted"/>